<evidence type="ECO:0000256" key="8">
    <source>
        <dbReference type="ARBA" id="ARBA00048617"/>
    </source>
</evidence>
<keyword evidence="5 9" id="KW-0627">Porphyrin biosynthesis</keyword>
<sequence length="255" mass="27476">MTILITRPAPECHQLTQQLTAAGISAIAQPLLEIQPGQQLPDLPCALSQLQNGDFLIVVSVHAANLAHNYMMSVGASWPKNVHYIAVGQKTAAALQDYTGQAVMTPSERCDSEGVLALPVLSDVAGRRALILRGNGGRELIYQRLCQGGAEVSYCEIYQRCWLPLDGSVLSRSWQQANVDTLVVTSGEQLDRLVKLIPDNAKAWFLNCQLFVPSQRIADQALGLGFRLISNVGSAANGSLFTTLSKIGTMGKSDD</sequence>
<keyword evidence="4 9" id="KW-0456">Lyase</keyword>
<comment type="catalytic activity">
    <reaction evidence="8 9">
        <text>hydroxymethylbilane = uroporphyrinogen III + H2O</text>
        <dbReference type="Rhea" id="RHEA:18965"/>
        <dbReference type="ChEBI" id="CHEBI:15377"/>
        <dbReference type="ChEBI" id="CHEBI:57308"/>
        <dbReference type="ChEBI" id="CHEBI:57845"/>
        <dbReference type="EC" id="4.2.1.75"/>
    </reaction>
</comment>
<dbReference type="Proteomes" id="UP000031278">
    <property type="component" value="Unassembled WGS sequence"/>
</dbReference>
<dbReference type="CDD" id="cd06578">
    <property type="entry name" value="HemD"/>
    <property type="match status" value="1"/>
</dbReference>
<gene>
    <name evidence="11" type="ORF">RJ45_21055</name>
</gene>
<evidence type="ECO:0000256" key="4">
    <source>
        <dbReference type="ARBA" id="ARBA00023239"/>
    </source>
</evidence>
<comment type="similarity">
    <text evidence="2 9">Belongs to the uroporphyrinogen-III synthase family.</text>
</comment>
<feature type="domain" description="Tetrapyrrole biosynthesis uroporphyrinogen III synthase" evidence="10">
    <location>
        <begin position="14"/>
        <end position="227"/>
    </location>
</feature>
<protein>
    <recommendedName>
        <fullName evidence="7 9">Uroporphyrinogen-III synthase</fullName>
        <ecNumber evidence="3 9">4.2.1.75</ecNumber>
    </recommendedName>
</protein>
<dbReference type="EC" id="4.2.1.75" evidence="3 9"/>
<dbReference type="SUPFAM" id="SSF69618">
    <property type="entry name" value="HemD-like"/>
    <property type="match status" value="1"/>
</dbReference>
<dbReference type="Pfam" id="PF02602">
    <property type="entry name" value="HEM4"/>
    <property type="match status" value="1"/>
</dbReference>
<dbReference type="GO" id="GO:0004852">
    <property type="term" value="F:uroporphyrinogen-III synthase activity"/>
    <property type="evidence" value="ECO:0007669"/>
    <property type="project" value="UniProtKB-UniRule"/>
</dbReference>
<evidence type="ECO:0000313" key="12">
    <source>
        <dbReference type="Proteomes" id="UP000031278"/>
    </source>
</evidence>
<evidence type="ECO:0000256" key="2">
    <source>
        <dbReference type="ARBA" id="ARBA00008133"/>
    </source>
</evidence>
<dbReference type="InterPro" id="IPR003754">
    <property type="entry name" value="4pyrrol_synth_uPrphyn_synth"/>
</dbReference>
<evidence type="ECO:0000256" key="1">
    <source>
        <dbReference type="ARBA" id="ARBA00004772"/>
    </source>
</evidence>
<evidence type="ECO:0000256" key="5">
    <source>
        <dbReference type="ARBA" id="ARBA00023244"/>
    </source>
</evidence>
<name>A0A0B9FZT4_9GAMM</name>
<dbReference type="GO" id="GO:0006782">
    <property type="term" value="P:protoporphyrinogen IX biosynthetic process"/>
    <property type="evidence" value="ECO:0007669"/>
    <property type="project" value="UniProtKB-UniRule"/>
</dbReference>
<evidence type="ECO:0000259" key="10">
    <source>
        <dbReference type="Pfam" id="PF02602"/>
    </source>
</evidence>
<evidence type="ECO:0000256" key="6">
    <source>
        <dbReference type="ARBA" id="ARBA00037589"/>
    </source>
</evidence>
<dbReference type="EMBL" id="JWLZ01000193">
    <property type="protein sequence ID" value="KHT61804.1"/>
    <property type="molecule type" value="Genomic_DNA"/>
</dbReference>
<dbReference type="InterPro" id="IPR036108">
    <property type="entry name" value="4pyrrol_syn_uPrphyn_synt_sf"/>
</dbReference>
<comment type="pathway">
    <text evidence="1 9">Porphyrin-containing compound metabolism; protoporphyrin-IX biosynthesis; coproporphyrinogen-III from 5-aminolevulinate: step 3/4.</text>
</comment>
<proteinExistence type="inferred from homology"/>
<reference evidence="11 12" key="1">
    <citation type="submission" date="2014-12" db="EMBL/GenBank/DDBJ databases">
        <title>Genome sequencing of Photobacterium gaetbulicola AD005a.</title>
        <authorList>
            <person name="Adrian T.G.S."/>
            <person name="Chan K.G."/>
        </authorList>
    </citation>
    <scope>NUCLEOTIDE SEQUENCE [LARGE SCALE GENOMIC DNA]</scope>
    <source>
        <strain evidence="11 12">AD005a</strain>
    </source>
</reference>
<comment type="function">
    <text evidence="6 9">Catalyzes cyclization of the linear tetrapyrrole, hydroxymethylbilane, to the macrocyclic uroporphyrinogen III.</text>
</comment>
<dbReference type="Gene3D" id="3.40.50.10090">
    <property type="match status" value="2"/>
</dbReference>
<dbReference type="PANTHER" id="PTHR38042">
    <property type="entry name" value="UROPORPHYRINOGEN-III SYNTHASE, CHLOROPLASTIC"/>
    <property type="match status" value="1"/>
</dbReference>
<comment type="caution">
    <text evidence="11">The sequence shown here is derived from an EMBL/GenBank/DDBJ whole genome shotgun (WGS) entry which is preliminary data.</text>
</comment>
<dbReference type="UniPathway" id="UPA00251">
    <property type="reaction ID" value="UER00320"/>
</dbReference>
<dbReference type="AlphaFoldDB" id="A0A0B9FZT4"/>
<dbReference type="GO" id="GO:0006780">
    <property type="term" value="P:uroporphyrinogen III biosynthetic process"/>
    <property type="evidence" value="ECO:0007669"/>
    <property type="project" value="UniProtKB-UniRule"/>
</dbReference>
<accession>A0A0B9FZT4</accession>
<evidence type="ECO:0000256" key="3">
    <source>
        <dbReference type="ARBA" id="ARBA00013109"/>
    </source>
</evidence>
<dbReference type="InterPro" id="IPR039793">
    <property type="entry name" value="UROS/Hem4"/>
</dbReference>
<evidence type="ECO:0000313" key="11">
    <source>
        <dbReference type="EMBL" id="KHT61804.1"/>
    </source>
</evidence>
<dbReference type="RefSeq" id="WP_039467020.1">
    <property type="nucleotide sequence ID" value="NZ_JWLZ01000193.1"/>
</dbReference>
<dbReference type="PANTHER" id="PTHR38042:SF1">
    <property type="entry name" value="UROPORPHYRINOGEN-III SYNTHASE, CHLOROPLASTIC"/>
    <property type="match status" value="1"/>
</dbReference>
<dbReference type="NCBIfam" id="NF004585">
    <property type="entry name" value="PRK05928.2-2"/>
    <property type="match status" value="1"/>
</dbReference>
<organism evidence="11 12">
    <name type="scientific">Photobacterium gaetbulicola</name>
    <dbReference type="NCBI Taxonomy" id="1295392"/>
    <lineage>
        <taxon>Bacteria</taxon>
        <taxon>Pseudomonadati</taxon>
        <taxon>Pseudomonadota</taxon>
        <taxon>Gammaproteobacteria</taxon>
        <taxon>Vibrionales</taxon>
        <taxon>Vibrionaceae</taxon>
        <taxon>Photobacterium</taxon>
    </lineage>
</organism>
<evidence type="ECO:0000256" key="9">
    <source>
        <dbReference type="RuleBase" id="RU366031"/>
    </source>
</evidence>
<evidence type="ECO:0000256" key="7">
    <source>
        <dbReference type="ARBA" id="ARBA00040167"/>
    </source>
</evidence>